<dbReference type="Proteomes" id="UP000185680">
    <property type="component" value="Chromosome"/>
</dbReference>
<dbReference type="KEGG" id="hyl:LPB072_15725"/>
<evidence type="ECO:0000313" key="4">
    <source>
        <dbReference type="EMBL" id="AOW14074.1"/>
    </source>
</evidence>
<accession>A0A1D8NY97</accession>
<sequence>MAGVDGSQNRALRAVGYGVVSVNSLWLSFSLRARLGFCSMLGQVRWGRAVVSKALAANPDDTYALATLAHWASQDQAWEAARDLLSRCVAIDPEDVQAWFNLGFTFERLEQFEEAERCFRRATERAPALDRAWYGLALALIAQDRLVEAVEVLQVNTRLQPMSPYGWYQLARVQADLGALDDAIATIARLRQFEPKVARQLERETGLCA</sequence>
<dbReference type="InterPro" id="IPR011990">
    <property type="entry name" value="TPR-like_helical_dom_sf"/>
</dbReference>
<organism evidence="4 5">
    <name type="scientific">Hydrogenophaga crassostreae</name>
    <dbReference type="NCBI Taxonomy" id="1763535"/>
    <lineage>
        <taxon>Bacteria</taxon>
        <taxon>Pseudomonadati</taxon>
        <taxon>Pseudomonadota</taxon>
        <taxon>Betaproteobacteria</taxon>
        <taxon>Burkholderiales</taxon>
        <taxon>Comamonadaceae</taxon>
        <taxon>Hydrogenophaga</taxon>
    </lineage>
</organism>
<evidence type="ECO:0000256" key="2">
    <source>
        <dbReference type="ARBA" id="ARBA00022803"/>
    </source>
</evidence>
<evidence type="ECO:0000256" key="1">
    <source>
        <dbReference type="ARBA" id="ARBA00022737"/>
    </source>
</evidence>
<dbReference type="InterPro" id="IPR019734">
    <property type="entry name" value="TPR_rpt"/>
</dbReference>
<dbReference type="PROSITE" id="PS50005">
    <property type="entry name" value="TPR"/>
    <property type="match status" value="1"/>
</dbReference>
<dbReference type="Gene3D" id="1.25.40.10">
    <property type="entry name" value="Tetratricopeptide repeat domain"/>
    <property type="match status" value="2"/>
</dbReference>
<dbReference type="PANTHER" id="PTHR45586">
    <property type="entry name" value="TPR REPEAT-CONTAINING PROTEIN PA4667"/>
    <property type="match status" value="1"/>
</dbReference>
<dbReference type="SUPFAM" id="SSF48452">
    <property type="entry name" value="TPR-like"/>
    <property type="match status" value="1"/>
</dbReference>
<feature type="repeat" description="TPR" evidence="3">
    <location>
        <begin position="96"/>
        <end position="129"/>
    </location>
</feature>
<dbReference type="EMBL" id="CP017476">
    <property type="protein sequence ID" value="AOW14074.1"/>
    <property type="molecule type" value="Genomic_DNA"/>
</dbReference>
<dbReference type="InterPro" id="IPR051012">
    <property type="entry name" value="CellSynth/LPSAsmb/PSIAsmb"/>
</dbReference>
<dbReference type="PROSITE" id="PS50293">
    <property type="entry name" value="TPR_REGION"/>
    <property type="match status" value="1"/>
</dbReference>
<gene>
    <name evidence="4" type="ORF">LPB072_15725</name>
</gene>
<evidence type="ECO:0000256" key="3">
    <source>
        <dbReference type="PROSITE-ProRule" id="PRU00339"/>
    </source>
</evidence>
<dbReference type="SMART" id="SM00028">
    <property type="entry name" value="TPR"/>
    <property type="match status" value="4"/>
</dbReference>
<proteinExistence type="predicted"/>
<dbReference type="AlphaFoldDB" id="A0A1D8NY97"/>
<dbReference type="PANTHER" id="PTHR45586:SF1">
    <property type="entry name" value="LIPOPOLYSACCHARIDE ASSEMBLY PROTEIN B"/>
    <property type="match status" value="1"/>
</dbReference>
<keyword evidence="1" id="KW-0677">Repeat</keyword>
<evidence type="ECO:0000313" key="5">
    <source>
        <dbReference type="Proteomes" id="UP000185680"/>
    </source>
</evidence>
<dbReference type="STRING" id="1763535.LPB072_15725"/>
<reference evidence="4 5" key="1">
    <citation type="submission" date="2016-10" db="EMBL/GenBank/DDBJ databases">
        <title>Hydorgenophaga sp. LPB0072 isolated from gastropod.</title>
        <authorList>
            <person name="Kim E."/>
            <person name="Yi H."/>
        </authorList>
    </citation>
    <scope>NUCLEOTIDE SEQUENCE [LARGE SCALE GENOMIC DNA]</scope>
    <source>
        <strain evidence="4 5">LPB0072</strain>
    </source>
</reference>
<keyword evidence="2 3" id="KW-0802">TPR repeat</keyword>
<dbReference type="OrthoDB" id="8561366at2"/>
<dbReference type="Pfam" id="PF13432">
    <property type="entry name" value="TPR_16"/>
    <property type="match status" value="1"/>
</dbReference>
<name>A0A1D8NY97_9BURK</name>
<protein>
    <submittedName>
        <fullName evidence="4">Uncharacterized protein</fullName>
    </submittedName>
</protein>